<accession>A0A4R7VI29</accession>
<dbReference type="RefSeq" id="WP_133904866.1">
    <property type="nucleotide sequence ID" value="NZ_SOCP01000008.1"/>
</dbReference>
<dbReference type="Proteomes" id="UP000294927">
    <property type="component" value="Unassembled WGS sequence"/>
</dbReference>
<dbReference type="InterPro" id="IPR051011">
    <property type="entry name" value="Metal_resp_trans_reg"/>
</dbReference>
<dbReference type="InterPro" id="IPR036390">
    <property type="entry name" value="WH_DNA-bd_sf"/>
</dbReference>
<dbReference type="GO" id="GO:0003677">
    <property type="term" value="F:DNA binding"/>
    <property type="evidence" value="ECO:0007669"/>
    <property type="project" value="UniProtKB-KW"/>
</dbReference>
<evidence type="ECO:0000259" key="5">
    <source>
        <dbReference type="PROSITE" id="PS50987"/>
    </source>
</evidence>
<gene>
    <name evidence="6" type="ORF">CLV71_108187</name>
</gene>
<feature type="domain" description="HTH arsR-type" evidence="5">
    <location>
        <begin position="233"/>
        <end position="316"/>
    </location>
</feature>
<dbReference type="PRINTS" id="PR00778">
    <property type="entry name" value="HTHARSR"/>
</dbReference>
<feature type="region of interest" description="Disordered" evidence="4">
    <location>
        <begin position="268"/>
        <end position="288"/>
    </location>
</feature>
<dbReference type="SMART" id="SM00419">
    <property type="entry name" value="HTH_CRP"/>
    <property type="match status" value="1"/>
</dbReference>
<dbReference type="PANTHER" id="PTHR43132:SF8">
    <property type="entry name" value="HTH-TYPE TRANSCRIPTIONAL REGULATOR KMTR"/>
    <property type="match status" value="1"/>
</dbReference>
<dbReference type="Gene3D" id="1.10.10.10">
    <property type="entry name" value="Winged helix-like DNA-binding domain superfamily/Winged helix DNA-binding domain"/>
    <property type="match status" value="1"/>
</dbReference>
<dbReference type="EMBL" id="SOCP01000008">
    <property type="protein sequence ID" value="TDV48827.1"/>
    <property type="molecule type" value="Genomic_DNA"/>
</dbReference>
<evidence type="ECO:0000256" key="3">
    <source>
        <dbReference type="ARBA" id="ARBA00023163"/>
    </source>
</evidence>
<evidence type="ECO:0000256" key="2">
    <source>
        <dbReference type="ARBA" id="ARBA00023125"/>
    </source>
</evidence>
<organism evidence="6 7">
    <name type="scientific">Actinophytocola oryzae</name>
    <dbReference type="NCBI Taxonomy" id="502181"/>
    <lineage>
        <taxon>Bacteria</taxon>
        <taxon>Bacillati</taxon>
        <taxon>Actinomycetota</taxon>
        <taxon>Actinomycetes</taxon>
        <taxon>Pseudonocardiales</taxon>
        <taxon>Pseudonocardiaceae</taxon>
    </lineage>
</organism>
<dbReference type="InterPro" id="IPR011991">
    <property type="entry name" value="ArsR-like_HTH"/>
</dbReference>
<proteinExistence type="predicted"/>
<comment type="caution">
    <text evidence="6">The sequence shown here is derived from an EMBL/GenBank/DDBJ whole genome shotgun (WGS) entry which is preliminary data.</text>
</comment>
<name>A0A4R7VI29_9PSEU</name>
<keyword evidence="1" id="KW-0805">Transcription regulation</keyword>
<keyword evidence="3" id="KW-0804">Transcription</keyword>
<dbReference type="SUPFAM" id="SSF46785">
    <property type="entry name" value="Winged helix' DNA-binding domain"/>
    <property type="match status" value="1"/>
</dbReference>
<dbReference type="SMART" id="SM00418">
    <property type="entry name" value="HTH_ARSR"/>
    <property type="match status" value="1"/>
</dbReference>
<dbReference type="GO" id="GO:0003700">
    <property type="term" value="F:DNA-binding transcription factor activity"/>
    <property type="evidence" value="ECO:0007669"/>
    <property type="project" value="InterPro"/>
</dbReference>
<evidence type="ECO:0000256" key="1">
    <source>
        <dbReference type="ARBA" id="ARBA00023015"/>
    </source>
</evidence>
<dbReference type="AlphaFoldDB" id="A0A4R7VI29"/>
<reference evidence="6 7" key="1">
    <citation type="submission" date="2019-03" db="EMBL/GenBank/DDBJ databases">
        <title>Genomic Encyclopedia of Archaeal and Bacterial Type Strains, Phase II (KMG-II): from individual species to whole genera.</title>
        <authorList>
            <person name="Goeker M."/>
        </authorList>
    </citation>
    <scope>NUCLEOTIDE SEQUENCE [LARGE SCALE GENOMIC DNA]</scope>
    <source>
        <strain evidence="6 7">DSM 45499</strain>
    </source>
</reference>
<feature type="compositionally biased region" description="Polar residues" evidence="4">
    <location>
        <begin position="274"/>
        <end position="288"/>
    </location>
</feature>
<dbReference type="NCBIfam" id="NF033788">
    <property type="entry name" value="HTH_metalloreg"/>
    <property type="match status" value="1"/>
</dbReference>
<evidence type="ECO:0000313" key="6">
    <source>
        <dbReference type="EMBL" id="TDV48827.1"/>
    </source>
</evidence>
<protein>
    <submittedName>
        <fullName evidence="6">Helix-turn-helix protein</fullName>
    </submittedName>
</protein>
<keyword evidence="7" id="KW-1185">Reference proteome</keyword>
<dbReference type="OrthoDB" id="3808065at2"/>
<keyword evidence="2" id="KW-0238">DNA-binding</keyword>
<dbReference type="InterPro" id="IPR001845">
    <property type="entry name" value="HTH_ArsR_DNA-bd_dom"/>
</dbReference>
<sequence>MLRIVFTPEDLGRTRLCVGSQPMWETVLSLYRLRRRDGGVFFESWWRSAATGVPDDTRLLTDLVPPRGYYADFLTPPGSSLAEGVDTLMSTSTPRLRTDLATLAAERSLPAWTRRLADGRTDELRRLGAAVDRYFAACVAPSWSTVCLAVDRERARQTELLATRGVVPLLRELHPSARWEYPVLELDYSVDRELRLDGRGLLLVPSFFCWDTPTTFRDDTLEPTLVYPIRHDVRRQVPGASDRPLSALVGPTRTRMLEAIRESPCSTKDLATRTGVTPPTASRQTSVLRSAGLVTSRRTGQSVLHSLTPQGLALLT</sequence>
<dbReference type="InterPro" id="IPR012318">
    <property type="entry name" value="HTH_CRP"/>
</dbReference>
<evidence type="ECO:0000256" key="4">
    <source>
        <dbReference type="SAM" id="MobiDB-lite"/>
    </source>
</evidence>
<dbReference type="CDD" id="cd00090">
    <property type="entry name" value="HTH_ARSR"/>
    <property type="match status" value="1"/>
</dbReference>
<dbReference type="Pfam" id="PF01022">
    <property type="entry name" value="HTH_5"/>
    <property type="match status" value="1"/>
</dbReference>
<dbReference type="PANTHER" id="PTHR43132">
    <property type="entry name" value="ARSENICAL RESISTANCE OPERON REPRESSOR ARSR-RELATED"/>
    <property type="match status" value="1"/>
</dbReference>
<dbReference type="InterPro" id="IPR036388">
    <property type="entry name" value="WH-like_DNA-bd_sf"/>
</dbReference>
<evidence type="ECO:0000313" key="7">
    <source>
        <dbReference type="Proteomes" id="UP000294927"/>
    </source>
</evidence>
<dbReference type="PROSITE" id="PS50987">
    <property type="entry name" value="HTH_ARSR_2"/>
    <property type="match status" value="1"/>
</dbReference>